<keyword evidence="3" id="KW-1185">Reference proteome</keyword>
<evidence type="ECO:0000313" key="2">
    <source>
        <dbReference type="EMBL" id="GAA1672972.1"/>
    </source>
</evidence>
<name>A0ABN2GKU1_9ACTN</name>
<protein>
    <submittedName>
        <fullName evidence="2">Uncharacterized protein</fullName>
    </submittedName>
</protein>
<keyword evidence="1" id="KW-0472">Membrane</keyword>
<evidence type="ECO:0000256" key="1">
    <source>
        <dbReference type="SAM" id="Phobius"/>
    </source>
</evidence>
<feature type="transmembrane region" description="Helical" evidence="1">
    <location>
        <begin position="107"/>
        <end position="128"/>
    </location>
</feature>
<sequence length="278" mass="29230">MGFLRIQKHPRKRLGCWVGGSVRSTGYSVRKTDSYTTYPVAFSRPVEGSAVVQVKCRNCDHQVDVSVSCGTKTQIIQIAWMALGIAGLIVFALALRACLSTGWDAPGLVVAGIPVGFLIVLFGLAYAFGYDGISVAKGNSHKVFPEKIRQPKQHDPGPQLTGARAVVGLVMVAVGTLGLPTSLVLFIVGSISQNKSLGLAVGETFSGSVLLIAGAMVTGRVAFTAVISALVALAATIPLFLLGPISVGWGGILVAVLLFVFAQVASAISRRRHRRTLM</sequence>
<organism evidence="2 3">
    <name type="scientific">Fodinicola feengrottensis</name>
    <dbReference type="NCBI Taxonomy" id="435914"/>
    <lineage>
        <taxon>Bacteria</taxon>
        <taxon>Bacillati</taxon>
        <taxon>Actinomycetota</taxon>
        <taxon>Actinomycetes</taxon>
        <taxon>Mycobacteriales</taxon>
        <taxon>Fodinicola</taxon>
    </lineage>
</organism>
<reference evidence="2 3" key="1">
    <citation type="journal article" date="2019" name="Int. J. Syst. Evol. Microbiol.">
        <title>The Global Catalogue of Microorganisms (GCM) 10K type strain sequencing project: providing services to taxonomists for standard genome sequencing and annotation.</title>
        <authorList>
            <consortium name="The Broad Institute Genomics Platform"/>
            <consortium name="The Broad Institute Genome Sequencing Center for Infectious Disease"/>
            <person name="Wu L."/>
            <person name="Ma J."/>
        </authorList>
    </citation>
    <scope>NUCLEOTIDE SEQUENCE [LARGE SCALE GENOMIC DNA]</scope>
    <source>
        <strain evidence="2 3">JCM 14718</strain>
    </source>
</reference>
<comment type="caution">
    <text evidence="2">The sequence shown here is derived from an EMBL/GenBank/DDBJ whole genome shotgun (WGS) entry which is preliminary data.</text>
</comment>
<proteinExistence type="predicted"/>
<dbReference type="EMBL" id="BAAANY010000008">
    <property type="protein sequence ID" value="GAA1672972.1"/>
    <property type="molecule type" value="Genomic_DNA"/>
</dbReference>
<feature type="transmembrane region" description="Helical" evidence="1">
    <location>
        <begin position="209"/>
        <end position="241"/>
    </location>
</feature>
<dbReference type="Proteomes" id="UP001500618">
    <property type="component" value="Unassembled WGS sequence"/>
</dbReference>
<evidence type="ECO:0000313" key="3">
    <source>
        <dbReference type="Proteomes" id="UP001500618"/>
    </source>
</evidence>
<accession>A0ABN2GKU1</accession>
<feature type="transmembrane region" description="Helical" evidence="1">
    <location>
        <begin position="165"/>
        <end position="188"/>
    </location>
</feature>
<feature type="transmembrane region" description="Helical" evidence="1">
    <location>
        <begin position="247"/>
        <end position="268"/>
    </location>
</feature>
<gene>
    <name evidence="2" type="ORF">GCM10009765_22860</name>
</gene>
<keyword evidence="1" id="KW-1133">Transmembrane helix</keyword>
<keyword evidence="1" id="KW-0812">Transmembrane</keyword>
<feature type="transmembrane region" description="Helical" evidence="1">
    <location>
        <begin position="75"/>
        <end position="95"/>
    </location>
</feature>